<name>A0A4U2Q4D9_9BACL</name>
<dbReference type="GO" id="GO:0043565">
    <property type="term" value="F:sequence-specific DNA binding"/>
    <property type="evidence" value="ECO:0007669"/>
    <property type="project" value="InterPro"/>
</dbReference>
<dbReference type="EMBL" id="PNXQ01000012">
    <property type="protein sequence ID" value="TKH44298.1"/>
    <property type="molecule type" value="Genomic_DNA"/>
</dbReference>
<dbReference type="GO" id="GO:0003700">
    <property type="term" value="F:DNA-binding transcription factor activity"/>
    <property type="evidence" value="ECO:0007669"/>
    <property type="project" value="InterPro"/>
</dbReference>
<sequence length="82" mass="9439">MTKQMMNRTLCGHLAHSQQDKENEGRKRPCSGLSLVQFTRRFQTVVGLTAIRYVTALRLEKAWTLLLETEYKLDDIGKNADI</sequence>
<reference evidence="3 4" key="1">
    <citation type="submission" date="2018-01" db="EMBL/GenBank/DDBJ databases">
        <title>Bacillales members from the olive rhizosphere are effective biological control agents against Verticillium dahliae.</title>
        <authorList>
            <person name="Gomez-Lama C."/>
            <person name="Legarda G."/>
            <person name="Ruano-Rosa D."/>
            <person name="Pizarro-Tobias P."/>
            <person name="Valverde-Corredor A."/>
            <person name="Niqui J.L."/>
            <person name="Trivino J.C."/>
            <person name="Roca A."/>
            <person name="Mercado-Blanco J."/>
        </authorList>
    </citation>
    <scope>NUCLEOTIDE SEQUENCE [LARGE SCALE GENOMIC DNA]</scope>
    <source>
        <strain evidence="3 4">PIC167</strain>
    </source>
</reference>
<dbReference type="AlphaFoldDB" id="A0A4U2Q4D9"/>
<dbReference type="Pfam" id="PF12833">
    <property type="entry name" value="HTH_18"/>
    <property type="match status" value="1"/>
</dbReference>
<dbReference type="Gene3D" id="1.10.10.60">
    <property type="entry name" value="Homeodomain-like"/>
    <property type="match status" value="1"/>
</dbReference>
<accession>A0A4U2Q4D9</accession>
<feature type="domain" description="HTH araC/xylS-type" evidence="2">
    <location>
        <begin position="32"/>
        <end position="82"/>
    </location>
</feature>
<dbReference type="PROSITE" id="PS01124">
    <property type="entry name" value="HTH_ARAC_FAMILY_2"/>
    <property type="match status" value="1"/>
</dbReference>
<evidence type="ECO:0000256" key="1">
    <source>
        <dbReference type="SAM" id="MobiDB-lite"/>
    </source>
</evidence>
<feature type="region of interest" description="Disordered" evidence="1">
    <location>
        <begin position="1"/>
        <end position="29"/>
    </location>
</feature>
<organism evidence="3 4">
    <name type="scientific">Paenibacillus terrae</name>
    <dbReference type="NCBI Taxonomy" id="159743"/>
    <lineage>
        <taxon>Bacteria</taxon>
        <taxon>Bacillati</taxon>
        <taxon>Bacillota</taxon>
        <taxon>Bacilli</taxon>
        <taxon>Bacillales</taxon>
        <taxon>Paenibacillaceae</taxon>
        <taxon>Paenibacillus</taxon>
    </lineage>
</organism>
<evidence type="ECO:0000313" key="3">
    <source>
        <dbReference type="EMBL" id="TKH44298.1"/>
    </source>
</evidence>
<gene>
    <name evidence="3" type="ORF">C1I60_13310</name>
</gene>
<feature type="compositionally biased region" description="Basic and acidic residues" evidence="1">
    <location>
        <begin position="18"/>
        <end position="27"/>
    </location>
</feature>
<protein>
    <recommendedName>
        <fullName evidence="2">HTH araC/xylS-type domain-containing protein</fullName>
    </recommendedName>
</protein>
<comment type="caution">
    <text evidence="3">The sequence shown here is derived from an EMBL/GenBank/DDBJ whole genome shotgun (WGS) entry which is preliminary data.</text>
</comment>
<dbReference type="Proteomes" id="UP000308114">
    <property type="component" value="Unassembled WGS sequence"/>
</dbReference>
<evidence type="ECO:0000313" key="4">
    <source>
        <dbReference type="Proteomes" id="UP000308114"/>
    </source>
</evidence>
<dbReference type="InterPro" id="IPR018060">
    <property type="entry name" value="HTH_AraC"/>
</dbReference>
<proteinExistence type="predicted"/>
<evidence type="ECO:0000259" key="2">
    <source>
        <dbReference type="PROSITE" id="PS01124"/>
    </source>
</evidence>